<organism evidence="1 2">
    <name type="scientific">Aplosporella prunicola CBS 121167</name>
    <dbReference type="NCBI Taxonomy" id="1176127"/>
    <lineage>
        <taxon>Eukaryota</taxon>
        <taxon>Fungi</taxon>
        <taxon>Dikarya</taxon>
        <taxon>Ascomycota</taxon>
        <taxon>Pezizomycotina</taxon>
        <taxon>Dothideomycetes</taxon>
        <taxon>Dothideomycetes incertae sedis</taxon>
        <taxon>Botryosphaeriales</taxon>
        <taxon>Aplosporellaceae</taxon>
        <taxon>Aplosporella</taxon>
    </lineage>
</organism>
<keyword evidence="2" id="KW-1185">Reference proteome</keyword>
<gene>
    <name evidence="1" type="ORF">K452DRAFT_83209</name>
</gene>
<evidence type="ECO:0000313" key="1">
    <source>
        <dbReference type="EMBL" id="KAF2138696.1"/>
    </source>
</evidence>
<dbReference type="GeneID" id="54304707"/>
<protein>
    <submittedName>
        <fullName evidence="1">Uncharacterized protein</fullName>
    </submittedName>
</protein>
<dbReference type="Proteomes" id="UP000799438">
    <property type="component" value="Unassembled WGS sequence"/>
</dbReference>
<dbReference type="RefSeq" id="XP_033394409.1">
    <property type="nucleotide sequence ID" value="XM_033547200.1"/>
</dbReference>
<dbReference type="EMBL" id="ML995495">
    <property type="protein sequence ID" value="KAF2138696.1"/>
    <property type="molecule type" value="Genomic_DNA"/>
</dbReference>
<accession>A0A6A6B4D2</accession>
<sequence>MLKCQQRAGATARPAARSWLIGPEAGVCRGADELYPGTKRDVQCMMRCEMRCWLLGFAVVVACCSRPLHQIGVSASASASASARLRLRLRLRLLWPWLPRRSGSRSRVQSQVCRYLGR</sequence>
<proteinExistence type="predicted"/>
<evidence type="ECO:0000313" key="2">
    <source>
        <dbReference type="Proteomes" id="UP000799438"/>
    </source>
</evidence>
<reference evidence="1" key="1">
    <citation type="journal article" date="2020" name="Stud. Mycol.">
        <title>101 Dothideomycetes genomes: a test case for predicting lifestyles and emergence of pathogens.</title>
        <authorList>
            <person name="Haridas S."/>
            <person name="Albert R."/>
            <person name="Binder M."/>
            <person name="Bloem J."/>
            <person name="Labutti K."/>
            <person name="Salamov A."/>
            <person name="Andreopoulos B."/>
            <person name="Baker S."/>
            <person name="Barry K."/>
            <person name="Bills G."/>
            <person name="Bluhm B."/>
            <person name="Cannon C."/>
            <person name="Castanera R."/>
            <person name="Culley D."/>
            <person name="Daum C."/>
            <person name="Ezra D."/>
            <person name="Gonzalez J."/>
            <person name="Henrissat B."/>
            <person name="Kuo A."/>
            <person name="Liang C."/>
            <person name="Lipzen A."/>
            <person name="Lutzoni F."/>
            <person name="Magnuson J."/>
            <person name="Mondo S."/>
            <person name="Nolan M."/>
            <person name="Ohm R."/>
            <person name="Pangilinan J."/>
            <person name="Park H.-J."/>
            <person name="Ramirez L."/>
            <person name="Alfaro M."/>
            <person name="Sun H."/>
            <person name="Tritt A."/>
            <person name="Yoshinaga Y."/>
            <person name="Zwiers L.-H."/>
            <person name="Turgeon B."/>
            <person name="Goodwin S."/>
            <person name="Spatafora J."/>
            <person name="Crous P."/>
            <person name="Grigoriev I."/>
        </authorList>
    </citation>
    <scope>NUCLEOTIDE SEQUENCE</scope>
    <source>
        <strain evidence="1">CBS 121167</strain>
    </source>
</reference>
<dbReference type="AlphaFoldDB" id="A0A6A6B4D2"/>
<name>A0A6A6B4D2_9PEZI</name>